<evidence type="ECO:0000256" key="1">
    <source>
        <dbReference type="ARBA" id="ARBA00004123"/>
    </source>
</evidence>
<dbReference type="AlphaFoldDB" id="A0A1I7TWV6"/>
<dbReference type="GO" id="GO:0006606">
    <property type="term" value="P:protein import into nucleus"/>
    <property type="evidence" value="ECO:0007669"/>
    <property type="project" value="TreeGrafter"/>
</dbReference>
<dbReference type="GO" id="GO:0031080">
    <property type="term" value="C:nuclear pore outer ring"/>
    <property type="evidence" value="ECO:0007669"/>
    <property type="project" value="TreeGrafter"/>
</dbReference>
<dbReference type="SUPFAM" id="SSF117289">
    <property type="entry name" value="Nucleoporin domain"/>
    <property type="match status" value="1"/>
</dbReference>
<keyword evidence="4" id="KW-0539">Nucleus</keyword>
<comment type="subcellular location">
    <subcellularLocation>
        <location evidence="1">Nucleus</location>
    </subcellularLocation>
</comment>
<dbReference type="GO" id="GO:0016973">
    <property type="term" value="P:poly(A)+ mRNA export from nucleus"/>
    <property type="evidence" value="ECO:0007669"/>
    <property type="project" value="TreeGrafter"/>
</dbReference>
<evidence type="ECO:0000256" key="2">
    <source>
        <dbReference type="ARBA" id="ARBA00005569"/>
    </source>
</evidence>
<dbReference type="Gene3D" id="2.130.10.10">
    <property type="entry name" value="YVTN repeat-like/Quinoprotein amine dehydrogenase"/>
    <property type="match status" value="1"/>
</dbReference>
<dbReference type="PANTHER" id="PTHR13405:SF11">
    <property type="entry name" value="NUCLEAR PORE COMPLEX PROTEIN NUP133"/>
    <property type="match status" value="1"/>
</dbReference>
<keyword evidence="5" id="KW-1185">Reference proteome</keyword>
<sequence>MSLRDLELTLDKQSFEYPALVREAIIKKNWHATAHQTEIVTSCASLNEKYCWFQSRNEIYIWERNKTPHRGTIQLPLPTSGLPRSAKCAVVYDNPHNGSNARFPTPGVLTVSPEGILRHWISTESQNYVEKQLDIDSEVAMAVELGDAPDDDKSASFFLYTTSGSIFLLIGEGADAWKTGALQCYKLFGRRDQGFKKRLSSLFSKQTDEGLTSVLNTFKYVTEDGTLIISIAPNSLSVFHVDNQSPLWTLKLEDFFQPKIAGCFKEDLQREANLVRAKLIDVAVFRGGLLVLVGGVHEESTRIHLFALWLGPEWIFQTPEKTRFHAKIQITEHKSLFMKKNDQIYSNLSLCIPKMTSEATSAERTDGILIIHPLFAMTLYFPFNLEKPEPNDTLVRYASYPKKEQLIGYAICEQYVYVMMLDTGIYTLRLLPSGFADGTDIYKNVQVAVPSLAAGSEDWPMLSELLTEMVASGLPKTPVFQSLHRSFEFFAEKEMGKAADELKDIVRMADQELTRTVAQFLFAVIDYSDAANKINTELHAKKVLTSRFILFLNHMNLRERVSNSMCPLNRGGLMVNRTGNVMLGEVTERVAMASAILTWRMTDESYARLFDSIIEQVIRLPEVQELGLKDKDALFGRCSLLHHIPALAAQHLDQRVLTKSKTQRMEVFHAVCELLAGIREVINTWRLCRTKIALPKQGTWWTIETFADSFRLVAERTIEELKSGAGSESERTRLMLYLLSIYDFYLDETDGRPDNDKVLLELIGMGKAADAMELAEKHRDFGILIKNYLNTDKRQATFDRFKKAFVREDFEMYLCEYLRKNGLNEVLLEQTGKRVDTYLDGYKELRYSREISLGHYGKAAYTLMSLAESETKSFRKFADFLTRAYNCASICRDGTDVSGVIDFYKRRYPEMKHRMRIPQEVLHAGYGNVTDVMMSVEEMLEWNMAHQPNDTATVQGFVRAFHLLADLSEVHPDSGPLAEKIQKTWKAIVNYEEWDRVRTKEDVETKTILGKFCDFLANSFPADKGDVFPAWLASSRLQILPLNMEELLSEIGSDTPTNCKSWIKGHVKWAKEELTAKSRLSKEALFRPDTRDVGSFAQAALTGFGPILELRAKRFDEAELKQKESVH</sequence>
<dbReference type="GO" id="GO:0017056">
    <property type="term" value="F:structural constituent of nuclear pore"/>
    <property type="evidence" value="ECO:0007669"/>
    <property type="project" value="InterPro"/>
</dbReference>
<dbReference type="PANTHER" id="PTHR13405">
    <property type="entry name" value="NUCLEAR PORE COMPLEX PROTEIN NUP133"/>
    <property type="match status" value="1"/>
</dbReference>
<evidence type="ECO:0000256" key="3">
    <source>
        <dbReference type="ARBA" id="ARBA00022448"/>
    </source>
</evidence>
<evidence type="ECO:0000313" key="5">
    <source>
        <dbReference type="Proteomes" id="UP000095282"/>
    </source>
</evidence>
<proteinExistence type="inferred from homology"/>
<comment type="similarity">
    <text evidence="2">Belongs to the nucleoporin Nup133 family.</text>
</comment>
<accession>A0A1I7TWV6</accession>
<evidence type="ECO:0000313" key="6">
    <source>
        <dbReference type="WBParaSite" id="Csp11.Scaffold629.g12598.t1"/>
    </source>
</evidence>
<dbReference type="WBParaSite" id="Csp11.Scaffold629.g12598.t1">
    <property type="protein sequence ID" value="Csp11.Scaffold629.g12598.t1"/>
    <property type="gene ID" value="Csp11.Scaffold629.g12598"/>
</dbReference>
<evidence type="ECO:0000256" key="4">
    <source>
        <dbReference type="ARBA" id="ARBA00023242"/>
    </source>
</evidence>
<organism evidence="5 6">
    <name type="scientific">Caenorhabditis tropicalis</name>
    <dbReference type="NCBI Taxonomy" id="1561998"/>
    <lineage>
        <taxon>Eukaryota</taxon>
        <taxon>Metazoa</taxon>
        <taxon>Ecdysozoa</taxon>
        <taxon>Nematoda</taxon>
        <taxon>Chromadorea</taxon>
        <taxon>Rhabditida</taxon>
        <taxon>Rhabditina</taxon>
        <taxon>Rhabditomorpha</taxon>
        <taxon>Rhabditoidea</taxon>
        <taxon>Rhabditidae</taxon>
        <taxon>Peloderinae</taxon>
        <taxon>Caenorhabditis</taxon>
    </lineage>
</organism>
<dbReference type="GO" id="GO:0000972">
    <property type="term" value="P:transcription-dependent tethering of RNA polymerase II gene DNA at nuclear periphery"/>
    <property type="evidence" value="ECO:0007669"/>
    <property type="project" value="TreeGrafter"/>
</dbReference>
<dbReference type="Proteomes" id="UP000095282">
    <property type="component" value="Unplaced"/>
</dbReference>
<keyword evidence="3" id="KW-0813">Transport</keyword>
<dbReference type="InterPro" id="IPR015943">
    <property type="entry name" value="WD40/YVTN_repeat-like_dom_sf"/>
</dbReference>
<dbReference type="InterPro" id="IPR037624">
    <property type="entry name" value="Nup133-like"/>
</dbReference>
<reference evidence="6" key="1">
    <citation type="submission" date="2016-11" db="UniProtKB">
        <authorList>
            <consortium name="WormBaseParasite"/>
        </authorList>
    </citation>
    <scope>IDENTIFICATION</scope>
</reference>
<name>A0A1I7TWV6_9PELO</name>
<dbReference type="STRING" id="1561998.A0A1I7TWV6"/>
<dbReference type="eggNOG" id="KOG3575">
    <property type="taxonomic scope" value="Eukaryota"/>
</dbReference>
<protein>
    <submittedName>
        <fullName evidence="6">Nucleoporin</fullName>
    </submittedName>
</protein>